<evidence type="ECO:0000313" key="2">
    <source>
        <dbReference type="Proteomes" id="UP000268696"/>
    </source>
</evidence>
<proteinExistence type="predicted"/>
<organism evidence="1 2">
    <name type="scientific">Pseudomonas synxantha</name>
    <dbReference type="NCBI Taxonomy" id="47883"/>
    <lineage>
        <taxon>Bacteria</taxon>
        <taxon>Pseudomonadati</taxon>
        <taxon>Pseudomonadota</taxon>
        <taxon>Gammaproteobacteria</taxon>
        <taxon>Pseudomonadales</taxon>
        <taxon>Pseudomonadaceae</taxon>
        <taxon>Pseudomonas</taxon>
    </lineage>
</organism>
<protein>
    <submittedName>
        <fullName evidence="1">Uncharacterized protein</fullName>
    </submittedName>
</protein>
<accession>A0A3G7UEH7</accession>
<gene>
    <name evidence="1" type="ORF">C4K03_4804</name>
</gene>
<reference evidence="1 2" key="1">
    <citation type="submission" date="2018-03" db="EMBL/GenBank/DDBJ databases">
        <title>Diversity of phytobeneficial traits revealed by whole-genome analysis of worldwide-isolated phenazine-producing Pseudomonas spp.</title>
        <authorList>
            <person name="Biessy A."/>
            <person name="Novinscak A."/>
            <person name="Blom J."/>
            <person name="Leger G."/>
            <person name="Thomashow L.S."/>
            <person name="Cazorla F.M."/>
            <person name="Josic D."/>
            <person name="Filion M."/>
        </authorList>
    </citation>
    <scope>NUCLEOTIDE SEQUENCE [LARGE SCALE GENOMIC DNA]</scope>
    <source>
        <strain evidence="1 2">30B</strain>
    </source>
</reference>
<dbReference type="Proteomes" id="UP000268696">
    <property type="component" value="Chromosome"/>
</dbReference>
<dbReference type="EMBL" id="CP027754">
    <property type="protein sequence ID" value="AZE56942.1"/>
    <property type="molecule type" value="Genomic_DNA"/>
</dbReference>
<sequence length="40" mass="4503">MNRPSRGDAFSRIILMNEPNAHHPAYGHDRALSVLAPYAR</sequence>
<evidence type="ECO:0000313" key="1">
    <source>
        <dbReference type="EMBL" id="AZE56942.1"/>
    </source>
</evidence>
<dbReference type="AlphaFoldDB" id="A0A3G7UEH7"/>
<name>A0A3G7UEH7_9PSED</name>